<reference evidence="2 5" key="2">
    <citation type="journal article" date="2013" name="Nature">
        <title>The genomes of four tapeworm species reveal adaptations to parasitism.</title>
        <authorList>
            <person name="Tsai I.J."/>
            <person name="Zarowiecki M."/>
            <person name="Holroyd N."/>
            <person name="Garciarrubio A."/>
            <person name="Sanchez-Flores A."/>
            <person name="Brooks K.L."/>
            <person name="Tracey A."/>
            <person name="Bobes R.J."/>
            <person name="Fragoso G."/>
            <person name="Sciutto E."/>
            <person name="Aslett M."/>
            <person name="Beasley H."/>
            <person name="Bennett H.M."/>
            <person name="Cai J."/>
            <person name="Camicia F."/>
            <person name="Clark R."/>
            <person name="Cucher M."/>
            <person name="De Silva N."/>
            <person name="Day T.A."/>
            <person name="Deplazes P."/>
            <person name="Estrada K."/>
            <person name="Fernandez C."/>
            <person name="Holland P.W."/>
            <person name="Hou J."/>
            <person name="Hu S."/>
            <person name="Huckvale T."/>
            <person name="Hung S.S."/>
            <person name="Kamenetzky L."/>
            <person name="Keane J.A."/>
            <person name="Kiss F."/>
            <person name="Koziol U."/>
            <person name="Lambert O."/>
            <person name="Liu K."/>
            <person name="Luo X."/>
            <person name="Luo Y."/>
            <person name="Macchiaroli N."/>
            <person name="Nichol S."/>
            <person name="Paps J."/>
            <person name="Parkinson J."/>
            <person name="Pouchkina-Stantcheva N."/>
            <person name="Riddiford N."/>
            <person name="Rosenzvit M."/>
            <person name="Salinas G."/>
            <person name="Wasmuth J.D."/>
            <person name="Zamanian M."/>
            <person name="Zheng Y."/>
            <person name="Cai X."/>
            <person name="Soberon X."/>
            <person name="Olson P.D."/>
            <person name="Laclette J.P."/>
            <person name="Brehm K."/>
            <person name="Berriman M."/>
            <person name="Garciarrubio A."/>
            <person name="Bobes R.J."/>
            <person name="Fragoso G."/>
            <person name="Sanchez-Flores A."/>
            <person name="Estrada K."/>
            <person name="Cevallos M.A."/>
            <person name="Morett E."/>
            <person name="Gonzalez V."/>
            <person name="Portillo T."/>
            <person name="Ochoa-Leyva A."/>
            <person name="Jose M.V."/>
            <person name="Sciutto E."/>
            <person name="Landa A."/>
            <person name="Jimenez L."/>
            <person name="Valdes V."/>
            <person name="Carrero J.C."/>
            <person name="Larralde C."/>
            <person name="Morales-Montor J."/>
            <person name="Limon-Lason J."/>
            <person name="Soberon X."/>
            <person name="Laclette J.P."/>
        </authorList>
    </citation>
    <scope>NUCLEOTIDE SEQUENCE [LARGE SCALE GENOMIC DNA]</scope>
</reference>
<organism evidence="3 4">
    <name type="scientific">Echinococcus granulosus</name>
    <name type="common">Hydatid tapeworm</name>
    <dbReference type="NCBI Taxonomy" id="6210"/>
    <lineage>
        <taxon>Eukaryota</taxon>
        <taxon>Metazoa</taxon>
        <taxon>Spiralia</taxon>
        <taxon>Lophotrochozoa</taxon>
        <taxon>Platyhelminthes</taxon>
        <taxon>Cestoda</taxon>
        <taxon>Eucestoda</taxon>
        <taxon>Cyclophyllidea</taxon>
        <taxon>Taeniidae</taxon>
        <taxon>Echinococcus</taxon>
        <taxon>Echinococcus granulosus group</taxon>
    </lineage>
</organism>
<feature type="compositionally biased region" description="Polar residues" evidence="1">
    <location>
        <begin position="127"/>
        <end position="145"/>
    </location>
</feature>
<dbReference type="AlphaFoldDB" id="U6JGC4"/>
<keyword evidence="4" id="KW-1185">Reference proteome</keyword>
<accession>U6JGC4</accession>
<dbReference type="RefSeq" id="XP_024347498.1">
    <property type="nucleotide sequence ID" value="XM_024498096.1"/>
</dbReference>
<dbReference type="Proteomes" id="UP000019149">
    <property type="component" value="Unassembled WGS sequence"/>
</dbReference>
<reference evidence="2" key="3">
    <citation type="submission" date="2014-06" db="EMBL/GenBank/DDBJ databases">
        <authorList>
            <person name="Aslett M."/>
        </authorList>
    </citation>
    <scope>NUCLEOTIDE SEQUENCE</scope>
</reference>
<dbReference type="EMBL" id="LK028589">
    <property type="protein sequence ID" value="CDS23102.1"/>
    <property type="molecule type" value="Genomic_DNA"/>
</dbReference>
<evidence type="ECO:0000313" key="4">
    <source>
        <dbReference type="Proteomes" id="UP000019149"/>
    </source>
</evidence>
<dbReference type="Proteomes" id="UP000492820">
    <property type="component" value="Unassembled WGS sequence"/>
</dbReference>
<evidence type="ECO:0000313" key="2">
    <source>
        <dbReference type="EMBL" id="CDS23102.1"/>
    </source>
</evidence>
<reference evidence="6" key="4">
    <citation type="submission" date="2020-10" db="UniProtKB">
        <authorList>
            <consortium name="WormBaseParasite"/>
        </authorList>
    </citation>
    <scope>IDENTIFICATION</scope>
</reference>
<reference evidence="3 4" key="1">
    <citation type="journal article" date="2013" name="Nat. Genet.">
        <title>The genome of the hydatid tapeworm Echinococcus granulosus.</title>
        <authorList>
            <person name="Zheng H."/>
            <person name="Zhang W."/>
            <person name="Zhang L."/>
            <person name="Zhang Z."/>
            <person name="Li J."/>
            <person name="Lu G."/>
            <person name="Zhu Y."/>
            <person name="Wang Y."/>
            <person name="Huang Y."/>
            <person name="Liu J."/>
            <person name="Kang H."/>
            <person name="Chen J."/>
            <person name="Wang L."/>
            <person name="Chen A."/>
            <person name="Yu S."/>
            <person name="Gao Z."/>
            <person name="Jin L."/>
            <person name="Gu W."/>
            <person name="Wang Z."/>
            <person name="Zhao L."/>
            <person name="Shi B."/>
            <person name="Wen H."/>
            <person name="Lin R."/>
            <person name="Jones M.K."/>
            <person name="Brejova B."/>
            <person name="Vinar T."/>
            <person name="Zhao G."/>
            <person name="McManus D.P."/>
            <person name="Chen Z."/>
            <person name="Zhou Y."/>
            <person name="Wang S."/>
        </authorList>
    </citation>
    <scope>NUCLEOTIDE SEQUENCE [LARGE SCALE GENOMIC DNA]</scope>
</reference>
<protein>
    <submittedName>
        <fullName evidence="3 6">Uncharacterized protein</fullName>
    </submittedName>
</protein>
<dbReference type="CTD" id="36344562"/>
<sequence length="157" mass="17160">MAKSLSPLIALNQRNAHLPGGAPQDVGADTLPTLHCQTIFSSSPSALKRNHKSITVLQFIHASARIAGELTVAFASVRLVASLKEGLFTDVSSTTLQTDCHRTVDYRKHDYTIRDVYRHPSDGYTLASKQQARQDGPTTRSSSFKPTELRLGAMRAL</sequence>
<evidence type="ECO:0000313" key="3">
    <source>
        <dbReference type="EMBL" id="EUB56302.1"/>
    </source>
</evidence>
<gene>
    <name evidence="3 6" type="ORF">EGR_08847</name>
    <name evidence="2" type="ORF">EgrG_002035400</name>
</gene>
<dbReference type="KEGG" id="egl:EGR_08847"/>
<dbReference type="EMBL" id="APAU02000121">
    <property type="protein sequence ID" value="EUB56302.1"/>
    <property type="molecule type" value="Genomic_DNA"/>
</dbReference>
<dbReference type="WBParaSite" id="EgrG_002035400">
    <property type="protein sequence ID" value="EgrG_002035400"/>
    <property type="gene ID" value="EgrG_002035400"/>
</dbReference>
<evidence type="ECO:0000256" key="1">
    <source>
        <dbReference type="SAM" id="MobiDB-lite"/>
    </source>
</evidence>
<evidence type="ECO:0000313" key="6">
    <source>
        <dbReference type="WBParaSite" id="EgrG_002035400"/>
    </source>
</evidence>
<proteinExistence type="predicted"/>
<feature type="region of interest" description="Disordered" evidence="1">
    <location>
        <begin position="124"/>
        <end position="145"/>
    </location>
</feature>
<evidence type="ECO:0000313" key="5">
    <source>
        <dbReference type="Proteomes" id="UP000492820"/>
    </source>
</evidence>
<dbReference type="GeneID" id="36344562"/>
<name>U6JGC4_ECHGR</name>